<dbReference type="InterPro" id="IPR050583">
    <property type="entry name" value="Mycobacterial_A85_antigen"/>
</dbReference>
<organism evidence="6 7">
    <name type="scientific">Rosenbergiella nectarea</name>
    <dbReference type="NCBI Taxonomy" id="988801"/>
    <lineage>
        <taxon>Bacteria</taxon>
        <taxon>Pseudomonadati</taxon>
        <taxon>Pseudomonadota</taxon>
        <taxon>Gammaproteobacteria</taxon>
        <taxon>Enterobacterales</taxon>
        <taxon>Erwiniaceae</taxon>
        <taxon>Rosenbergiella</taxon>
    </lineage>
</organism>
<dbReference type="PANTHER" id="PTHR48098">
    <property type="entry name" value="ENTEROCHELIN ESTERASE-RELATED"/>
    <property type="match status" value="1"/>
</dbReference>
<dbReference type="AlphaFoldDB" id="A0A1H9D2M7"/>
<name>A0A1H9D2M7_9GAMM</name>
<dbReference type="InterPro" id="IPR014756">
    <property type="entry name" value="Ig_E-set"/>
</dbReference>
<dbReference type="NCBIfam" id="NF007758">
    <property type="entry name" value="PRK10439.1"/>
    <property type="match status" value="1"/>
</dbReference>
<keyword evidence="2" id="KW-0963">Cytoplasm</keyword>
<dbReference type="InterPro" id="IPR013783">
    <property type="entry name" value="Ig-like_fold"/>
</dbReference>
<protein>
    <submittedName>
        <fullName evidence="6">Enterochelin esterase</fullName>
    </submittedName>
</protein>
<dbReference type="InterPro" id="IPR029058">
    <property type="entry name" value="AB_hydrolase_fold"/>
</dbReference>
<dbReference type="Proteomes" id="UP000242515">
    <property type="component" value="Unassembled WGS sequence"/>
</dbReference>
<evidence type="ECO:0000259" key="5">
    <source>
        <dbReference type="Pfam" id="PF11806"/>
    </source>
</evidence>
<keyword evidence="7" id="KW-1185">Reference proteome</keyword>
<reference evidence="7" key="1">
    <citation type="submission" date="2016-10" db="EMBL/GenBank/DDBJ databases">
        <authorList>
            <person name="Varghese N."/>
            <person name="Submissions S."/>
        </authorList>
    </citation>
    <scope>NUCLEOTIDE SEQUENCE [LARGE SCALE GENOMIC DNA]</scope>
    <source>
        <strain evidence="7">8N4</strain>
    </source>
</reference>
<dbReference type="Pfam" id="PF00756">
    <property type="entry name" value="Esterase"/>
    <property type="match status" value="1"/>
</dbReference>
<evidence type="ECO:0000256" key="2">
    <source>
        <dbReference type="ARBA" id="ARBA00022490"/>
    </source>
</evidence>
<evidence type="ECO:0000313" key="6">
    <source>
        <dbReference type="EMBL" id="SEQ07619.1"/>
    </source>
</evidence>
<evidence type="ECO:0000256" key="1">
    <source>
        <dbReference type="ARBA" id="ARBA00004496"/>
    </source>
</evidence>
<dbReference type="Gene3D" id="2.60.40.10">
    <property type="entry name" value="Immunoglobulins"/>
    <property type="match status" value="1"/>
</dbReference>
<dbReference type="EMBL" id="FOGC01000001">
    <property type="protein sequence ID" value="SEQ07619.1"/>
    <property type="molecule type" value="Genomic_DNA"/>
</dbReference>
<evidence type="ECO:0000256" key="4">
    <source>
        <dbReference type="ARBA" id="ARBA00024201"/>
    </source>
</evidence>
<dbReference type="GO" id="GO:0005506">
    <property type="term" value="F:iron ion binding"/>
    <property type="evidence" value="ECO:0007669"/>
    <property type="project" value="InterPro"/>
</dbReference>
<dbReference type="PANTHER" id="PTHR48098:SF3">
    <property type="entry name" value="IRON(III) ENTEROBACTIN ESTERASE"/>
    <property type="match status" value="1"/>
</dbReference>
<dbReference type="SUPFAM" id="SSF81296">
    <property type="entry name" value="E set domains"/>
    <property type="match status" value="1"/>
</dbReference>
<dbReference type="InterPro" id="IPR021764">
    <property type="entry name" value="Enterochelin_esterase_N"/>
</dbReference>
<feature type="domain" description="Enterochelin esterase N-terminal" evidence="5">
    <location>
        <begin position="37"/>
        <end position="163"/>
    </location>
</feature>
<dbReference type="SUPFAM" id="SSF53474">
    <property type="entry name" value="alpha/beta-Hydrolases"/>
    <property type="match status" value="1"/>
</dbReference>
<gene>
    <name evidence="6" type="ORF">SAMN05216522_101110</name>
</gene>
<keyword evidence="3" id="KW-0378">Hydrolase</keyword>
<sequence length="406" mass="46622">MLIPEWFTSDTGSDLWWQAQQQQGIPRIERSSSQQCRVTFLWRQPAEANDSQQVQAVWLNITGITDHHQPNPPVSLVHYPASDVWYLSLTLPTHWRGSYCLIPDSTNDVGVLNQDIFQRREWWREQFQHAQHDSLNALRSWSAGRGMSVSPLHLPDAPPQTEWQAWDRGEQPTLPLKVIVWKSARLGNERRVWCYGTAKGEAASYQHLALLLDGQFWANTLPIASPLQQLTDKGKLPAALYIMPEIIDRQHRGREYPCNADFWQAINEELLPLIKQTFNWQQDPARTLVTGQSFGGLASVYACLNWPEFYGKALSLSGSFWWPNRGQAAGYLIQQLQQQAPSIAPRQILLEAGCREVLICEANRELDKWLSHYHIPHRLHYVEGGHDALWWRGSLLGGLQALWQDE</sequence>
<dbReference type="GO" id="GO:0006826">
    <property type="term" value="P:iron ion transport"/>
    <property type="evidence" value="ECO:0007669"/>
    <property type="project" value="InterPro"/>
</dbReference>
<dbReference type="GO" id="GO:0008849">
    <property type="term" value="F:enterochelin esterase activity"/>
    <property type="evidence" value="ECO:0007669"/>
    <property type="project" value="InterPro"/>
</dbReference>
<evidence type="ECO:0000256" key="3">
    <source>
        <dbReference type="ARBA" id="ARBA00022801"/>
    </source>
</evidence>
<dbReference type="OrthoDB" id="9775130at2"/>
<comment type="similarity">
    <text evidence="4">Belongs to the Fes family.</text>
</comment>
<comment type="subcellular location">
    <subcellularLocation>
        <location evidence="1">Cytoplasm</location>
    </subcellularLocation>
</comment>
<dbReference type="Pfam" id="PF11806">
    <property type="entry name" value="Enterochelin_N"/>
    <property type="match status" value="1"/>
</dbReference>
<evidence type="ECO:0000313" key="7">
    <source>
        <dbReference type="Proteomes" id="UP000242515"/>
    </source>
</evidence>
<dbReference type="InterPro" id="IPR000801">
    <property type="entry name" value="Esterase-like"/>
</dbReference>
<dbReference type="STRING" id="988801.SAMN05216522_101110"/>
<dbReference type="RefSeq" id="WP_092671213.1">
    <property type="nucleotide sequence ID" value="NZ_FOGC01000001.1"/>
</dbReference>
<dbReference type="Gene3D" id="3.40.50.1820">
    <property type="entry name" value="alpha/beta hydrolase"/>
    <property type="match status" value="1"/>
</dbReference>
<dbReference type="GO" id="GO:0005737">
    <property type="term" value="C:cytoplasm"/>
    <property type="evidence" value="ECO:0007669"/>
    <property type="project" value="UniProtKB-SubCell"/>
</dbReference>
<accession>A0A1H9D2M7</accession>
<proteinExistence type="inferred from homology"/>